<accession>A0A8J1U947</accession>
<dbReference type="InterPro" id="IPR001932">
    <property type="entry name" value="PPM-type_phosphatase-like_dom"/>
</dbReference>
<dbReference type="InterPro" id="IPR036457">
    <property type="entry name" value="PPM-type-like_dom_sf"/>
</dbReference>
<comment type="caution">
    <text evidence="6">The sequence shown here is derived from an EMBL/GenBank/DDBJ whole genome shotgun (WGS) entry which is preliminary data.</text>
</comment>
<dbReference type="PANTHER" id="PTHR47992">
    <property type="entry name" value="PROTEIN PHOSPHATASE"/>
    <property type="match status" value="1"/>
</dbReference>
<dbReference type="AlphaFoldDB" id="A0A8J1U947"/>
<dbReference type="SMART" id="SM00332">
    <property type="entry name" value="PP2Cc"/>
    <property type="match status" value="1"/>
</dbReference>
<dbReference type="OrthoDB" id="416093at2759"/>
<comment type="similarity">
    <text evidence="4">Belongs to the PP2C family.</text>
</comment>
<dbReference type="Pfam" id="PF00481">
    <property type="entry name" value="PP2C"/>
    <property type="match status" value="1"/>
</dbReference>
<dbReference type="SUPFAM" id="SSF81606">
    <property type="entry name" value="PP2C-like"/>
    <property type="match status" value="1"/>
</dbReference>
<keyword evidence="7" id="KW-1185">Reference proteome</keyword>
<evidence type="ECO:0000313" key="7">
    <source>
        <dbReference type="Proteomes" id="UP000749559"/>
    </source>
</evidence>
<dbReference type="InterPro" id="IPR000222">
    <property type="entry name" value="PP2C_BS"/>
</dbReference>
<evidence type="ECO:0000256" key="1">
    <source>
        <dbReference type="ARBA" id="ARBA00022723"/>
    </source>
</evidence>
<organism evidence="6 7">
    <name type="scientific">Owenia fusiformis</name>
    <name type="common">Polychaete worm</name>
    <dbReference type="NCBI Taxonomy" id="6347"/>
    <lineage>
        <taxon>Eukaryota</taxon>
        <taxon>Metazoa</taxon>
        <taxon>Spiralia</taxon>
        <taxon>Lophotrochozoa</taxon>
        <taxon>Annelida</taxon>
        <taxon>Polychaeta</taxon>
        <taxon>Sedentaria</taxon>
        <taxon>Canalipalpata</taxon>
        <taxon>Sabellida</taxon>
        <taxon>Oweniida</taxon>
        <taxon>Oweniidae</taxon>
        <taxon>Owenia</taxon>
    </lineage>
</organism>
<name>A0A8J1U947_OWEFU</name>
<proteinExistence type="inferred from homology"/>
<dbReference type="SMART" id="SM00331">
    <property type="entry name" value="PP2C_SIG"/>
    <property type="match status" value="1"/>
</dbReference>
<evidence type="ECO:0000256" key="2">
    <source>
        <dbReference type="ARBA" id="ARBA00022801"/>
    </source>
</evidence>
<evidence type="ECO:0000313" key="6">
    <source>
        <dbReference type="EMBL" id="CAH1794714.1"/>
    </source>
</evidence>
<keyword evidence="3 4" id="KW-0904">Protein phosphatase</keyword>
<protein>
    <recommendedName>
        <fullName evidence="5">PPM-type phosphatase domain-containing protein</fullName>
    </recommendedName>
</protein>
<evidence type="ECO:0000256" key="4">
    <source>
        <dbReference type="RuleBase" id="RU003465"/>
    </source>
</evidence>
<dbReference type="PROSITE" id="PS51746">
    <property type="entry name" value="PPM_2"/>
    <property type="match status" value="1"/>
</dbReference>
<gene>
    <name evidence="6" type="ORF">OFUS_LOCUS19366</name>
</gene>
<reference evidence="6" key="1">
    <citation type="submission" date="2022-03" db="EMBL/GenBank/DDBJ databases">
        <authorList>
            <person name="Martin C."/>
        </authorList>
    </citation>
    <scope>NUCLEOTIDE SEQUENCE</scope>
</reference>
<dbReference type="GO" id="GO:0004722">
    <property type="term" value="F:protein serine/threonine phosphatase activity"/>
    <property type="evidence" value="ECO:0007669"/>
    <property type="project" value="InterPro"/>
</dbReference>
<keyword evidence="2 4" id="KW-0378">Hydrolase</keyword>
<dbReference type="InterPro" id="IPR015655">
    <property type="entry name" value="PP2C"/>
</dbReference>
<evidence type="ECO:0000259" key="5">
    <source>
        <dbReference type="PROSITE" id="PS51746"/>
    </source>
</evidence>
<dbReference type="GO" id="GO:0046872">
    <property type="term" value="F:metal ion binding"/>
    <property type="evidence" value="ECO:0007669"/>
    <property type="project" value="UniProtKB-KW"/>
</dbReference>
<evidence type="ECO:0000256" key="3">
    <source>
        <dbReference type="ARBA" id="ARBA00022912"/>
    </source>
</evidence>
<dbReference type="CDD" id="cd00143">
    <property type="entry name" value="PP2Cc"/>
    <property type="match status" value="1"/>
</dbReference>
<dbReference type="Gene3D" id="3.60.40.10">
    <property type="entry name" value="PPM-type phosphatase domain"/>
    <property type="match status" value="1"/>
</dbReference>
<dbReference type="PROSITE" id="PS01032">
    <property type="entry name" value="PPM_1"/>
    <property type="match status" value="1"/>
</dbReference>
<dbReference type="Proteomes" id="UP000749559">
    <property type="component" value="Unassembled WGS sequence"/>
</dbReference>
<sequence>MNKRLLVLGRQVCRQSGQEPPSLRLLVVSAIHGHKSKGNYSQEISARKLHTFKRKNARALGDPENRGSRQSGVNFDVLGSWNHRINTSLDIEQSIKRGKPIPQIALENVATASMTGRRKSNEDRVQVQKLSPNLLYFAMFDGHGGPEAADYCHEHLHERILYWSEREHDLQNVLKISFIETNNMLSRYLYFRHLAEGTHEITNTGTTATVCLIRNNEELVVGHVGDSPALLCREDHVVRLTDDHSPDVTAEVERIKKHKGLISYNSLGKPTVNGRLAMTRSIGDFEFKPYGVTAEPDTRSLEIKHGKDAFLILTSDGVNFVVSDQEIIDIVINCNSPKEGANLVADQALQFGSDDNVTTLIVPFGAWGKYANSARAVPYSFGRNIMTTRYS</sequence>
<feature type="domain" description="PPM-type phosphatase" evidence="5">
    <location>
        <begin position="108"/>
        <end position="364"/>
    </location>
</feature>
<keyword evidence="1" id="KW-0479">Metal-binding</keyword>
<dbReference type="EMBL" id="CAIIXF020000009">
    <property type="protein sequence ID" value="CAH1794714.1"/>
    <property type="molecule type" value="Genomic_DNA"/>
</dbReference>